<evidence type="ECO:0000313" key="6">
    <source>
        <dbReference type="Proteomes" id="UP001172082"/>
    </source>
</evidence>
<dbReference type="Gene3D" id="1.10.287.130">
    <property type="match status" value="1"/>
</dbReference>
<dbReference type="CDD" id="cd00082">
    <property type="entry name" value="HisKA"/>
    <property type="match status" value="1"/>
</dbReference>
<keyword evidence="6" id="KW-1185">Reference proteome</keyword>
<feature type="domain" description="Signal transduction histidine kinase dimerisation/phosphoacceptor" evidence="4">
    <location>
        <begin position="142"/>
        <end position="189"/>
    </location>
</feature>
<evidence type="ECO:0000313" key="5">
    <source>
        <dbReference type="EMBL" id="MDN5199886.1"/>
    </source>
</evidence>
<dbReference type="EC" id="2.7.13.3" evidence="2"/>
<dbReference type="InterPro" id="IPR035965">
    <property type="entry name" value="PAS-like_dom_sf"/>
</dbReference>
<evidence type="ECO:0000256" key="3">
    <source>
        <dbReference type="SAM" id="Coils"/>
    </source>
</evidence>
<evidence type="ECO:0000256" key="2">
    <source>
        <dbReference type="ARBA" id="ARBA00012438"/>
    </source>
</evidence>
<name>A0ABT8KGP8_9BACT</name>
<dbReference type="Gene3D" id="3.30.450.20">
    <property type="entry name" value="PAS domain"/>
    <property type="match status" value="1"/>
</dbReference>
<gene>
    <name evidence="5" type="ORF">QQ008_00895</name>
</gene>
<dbReference type="SUPFAM" id="SSF55785">
    <property type="entry name" value="PYP-like sensor domain (PAS domain)"/>
    <property type="match status" value="1"/>
</dbReference>
<comment type="caution">
    <text evidence="5">The sequence shown here is derived from an EMBL/GenBank/DDBJ whole genome shotgun (WGS) entry which is preliminary data.</text>
</comment>
<sequence>MPTQKPTDHRSIDLNVLAKVIPDTVILMNKEGEYLDIISNYGETQVPQDELIGRTVYEIGMPKPLADYFIEVIQKTISTGEIQYVEYEFPKGKQVLQYEARVIKCAEDRILAIIRNVTRLKRMEEKLKNANQKLIEIARLNSHEIRKPVASILGLLALIDENRLSMENTEIFEKISSCTAELDHVIAKIVETTHSFNT</sequence>
<keyword evidence="5" id="KW-0418">Kinase</keyword>
<evidence type="ECO:0000259" key="4">
    <source>
        <dbReference type="Pfam" id="PF00512"/>
    </source>
</evidence>
<protein>
    <recommendedName>
        <fullName evidence="2">histidine kinase</fullName>
        <ecNumber evidence="2">2.7.13.3</ecNumber>
    </recommendedName>
</protein>
<keyword evidence="3" id="KW-0175">Coiled coil</keyword>
<dbReference type="RefSeq" id="WP_346749917.1">
    <property type="nucleotide sequence ID" value="NZ_JAUJEA010000001.1"/>
</dbReference>
<organism evidence="5 6">
    <name type="scientific">Splendidivirga corallicola</name>
    <dbReference type="NCBI Taxonomy" id="3051826"/>
    <lineage>
        <taxon>Bacteria</taxon>
        <taxon>Pseudomonadati</taxon>
        <taxon>Bacteroidota</taxon>
        <taxon>Cytophagia</taxon>
        <taxon>Cytophagales</taxon>
        <taxon>Splendidivirgaceae</taxon>
        <taxon>Splendidivirga</taxon>
    </lineage>
</organism>
<comment type="catalytic activity">
    <reaction evidence="1">
        <text>ATP + protein L-histidine = ADP + protein N-phospho-L-histidine.</text>
        <dbReference type="EC" id="2.7.13.3"/>
    </reaction>
</comment>
<accession>A0ABT8KGP8</accession>
<evidence type="ECO:0000256" key="1">
    <source>
        <dbReference type="ARBA" id="ARBA00000085"/>
    </source>
</evidence>
<dbReference type="InterPro" id="IPR036097">
    <property type="entry name" value="HisK_dim/P_sf"/>
</dbReference>
<keyword evidence="5" id="KW-0808">Transferase</keyword>
<feature type="coiled-coil region" evidence="3">
    <location>
        <begin position="113"/>
        <end position="140"/>
    </location>
</feature>
<proteinExistence type="predicted"/>
<dbReference type="SUPFAM" id="SSF47384">
    <property type="entry name" value="Homodimeric domain of signal transducing histidine kinase"/>
    <property type="match status" value="1"/>
</dbReference>
<dbReference type="InterPro" id="IPR003661">
    <property type="entry name" value="HisK_dim/P_dom"/>
</dbReference>
<dbReference type="Proteomes" id="UP001172082">
    <property type="component" value="Unassembled WGS sequence"/>
</dbReference>
<dbReference type="GO" id="GO:0016301">
    <property type="term" value="F:kinase activity"/>
    <property type="evidence" value="ECO:0007669"/>
    <property type="project" value="UniProtKB-KW"/>
</dbReference>
<dbReference type="EMBL" id="JAUJEA010000001">
    <property type="protein sequence ID" value="MDN5199886.1"/>
    <property type="molecule type" value="Genomic_DNA"/>
</dbReference>
<reference evidence="5" key="1">
    <citation type="submission" date="2023-06" db="EMBL/GenBank/DDBJ databases">
        <title>Genomic of Parafulvivirga corallium.</title>
        <authorList>
            <person name="Wang G."/>
        </authorList>
    </citation>
    <scope>NUCLEOTIDE SEQUENCE</scope>
    <source>
        <strain evidence="5">BMA10</strain>
    </source>
</reference>
<dbReference type="Pfam" id="PF00512">
    <property type="entry name" value="HisKA"/>
    <property type="match status" value="1"/>
</dbReference>